<evidence type="ECO:0000256" key="1">
    <source>
        <dbReference type="ARBA" id="ARBA00004123"/>
    </source>
</evidence>
<dbReference type="Proteomes" id="UP001209878">
    <property type="component" value="Unassembled WGS sequence"/>
</dbReference>
<comment type="similarity">
    <text evidence="2">Belongs to the akirin family.</text>
</comment>
<gene>
    <name evidence="5" type="ORF">NP493_103g06046</name>
</gene>
<evidence type="ECO:0000256" key="3">
    <source>
        <dbReference type="ARBA" id="ARBA00023242"/>
    </source>
</evidence>
<organism evidence="5 6">
    <name type="scientific">Ridgeia piscesae</name>
    <name type="common">Tubeworm</name>
    <dbReference type="NCBI Taxonomy" id="27915"/>
    <lineage>
        <taxon>Eukaryota</taxon>
        <taxon>Metazoa</taxon>
        <taxon>Spiralia</taxon>
        <taxon>Lophotrochozoa</taxon>
        <taxon>Annelida</taxon>
        <taxon>Polychaeta</taxon>
        <taxon>Sedentaria</taxon>
        <taxon>Canalipalpata</taxon>
        <taxon>Sabellida</taxon>
        <taxon>Siboglinidae</taxon>
        <taxon>Ridgeia</taxon>
    </lineage>
</organism>
<evidence type="ECO:0000256" key="4">
    <source>
        <dbReference type="SAM" id="MobiDB-lite"/>
    </source>
</evidence>
<reference evidence="5" key="1">
    <citation type="journal article" date="2023" name="Mol. Biol. Evol.">
        <title>Third-Generation Sequencing Reveals the Adaptive Role of the Epigenome in Three Deep-Sea Polychaetes.</title>
        <authorList>
            <person name="Perez M."/>
            <person name="Aroh O."/>
            <person name="Sun Y."/>
            <person name="Lan Y."/>
            <person name="Juniper S.K."/>
            <person name="Young C.R."/>
            <person name="Angers B."/>
            <person name="Qian P.Y."/>
        </authorList>
    </citation>
    <scope>NUCLEOTIDE SEQUENCE</scope>
    <source>
        <strain evidence="5">R07B-5</strain>
    </source>
</reference>
<evidence type="ECO:0000313" key="5">
    <source>
        <dbReference type="EMBL" id="KAK2189541.1"/>
    </source>
</evidence>
<dbReference type="GO" id="GO:0045944">
    <property type="term" value="P:positive regulation of transcription by RNA polymerase II"/>
    <property type="evidence" value="ECO:0007669"/>
    <property type="project" value="TreeGrafter"/>
</dbReference>
<dbReference type="AlphaFoldDB" id="A0AAD9P7D6"/>
<feature type="region of interest" description="Disordered" evidence="4">
    <location>
        <begin position="20"/>
        <end position="59"/>
    </location>
</feature>
<evidence type="ECO:0008006" key="7">
    <source>
        <dbReference type="Google" id="ProtNLM"/>
    </source>
</evidence>
<dbReference type="PANTHER" id="PTHR13293:SF6">
    <property type="entry name" value="AKIRIN-RELATED"/>
    <property type="match status" value="1"/>
</dbReference>
<dbReference type="GO" id="GO:0005634">
    <property type="term" value="C:nucleus"/>
    <property type="evidence" value="ECO:0007669"/>
    <property type="project" value="UniProtKB-SubCell"/>
</dbReference>
<evidence type="ECO:0000313" key="6">
    <source>
        <dbReference type="Proteomes" id="UP001209878"/>
    </source>
</evidence>
<keyword evidence="3" id="KW-0539">Nucleus</keyword>
<dbReference type="InterPro" id="IPR024132">
    <property type="entry name" value="Akirin"/>
</dbReference>
<dbReference type="EMBL" id="JAODUO010000103">
    <property type="protein sequence ID" value="KAK2189541.1"/>
    <property type="molecule type" value="Genomic_DNA"/>
</dbReference>
<dbReference type="CDD" id="cd22240">
    <property type="entry name" value="akirin"/>
    <property type="match status" value="1"/>
</dbReference>
<name>A0AAD9P7D6_RIDPI</name>
<evidence type="ECO:0000256" key="2">
    <source>
        <dbReference type="ARBA" id="ARBA00005625"/>
    </source>
</evidence>
<dbReference type="GO" id="GO:0000785">
    <property type="term" value="C:chromatin"/>
    <property type="evidence" value="ECO:0007669"/>
    <property type="project" value="TreeGrafter"/>
</dbReference>
<proteinExistence type="inferred from homology"/>
<keyword evidence="6" id="KW-1185">Reference proteome</keyword>
<dbReference type="GO" id="GO:0045089">
    <property type="term" value="P:positive regulation of innate immune response"/>
    <property type="evidence" value="ECO:0007669"/>
    <property type="project" value="TreeGrafter"/>
</dbReference>
<dbReference type="PANTHER" id="PTHR13293">
    <property type="entry name" value="AKIRIN-RELATED"/>
    <property type="match status" value="1"/>
</dbReference>
<comment type="caution">
    <text evidence="5">The sequence shown here is derived from an EMBL/GenBank/DDBJ whole genome shotgun (WGS) entry which is preliminary data.</text>
</comment>
<accession>A0AAD9P7D6</accession>
<sequence>MACGATLSLKRSLEFDLLHSPSQRTPKRRRCMPMTISPTVPPTKQHQLNPSPFSEVSPKYTSEQIAAQIGAELKRMQRRRQLQLPHASSSGSPSSSGSSSPVLGQQDGNSQLAQSSMSSLSFFGGLSPSKRDTPLFTFKQVSLVCDRMLKEREQQIREQYDKVLTCKLSEQYEAFLKFNHDQLHRRFGETAASYVS</sequence>
<feature type="compositionally biased region" description="Low complexity" evidence="4">
    <location>
        <begin position="82"/>
        <end position="101"/>
    </location>
</feature>
<feature type="region of interest" description="Disordered" evidence="4">
    <location>
        <begin position="77"/>
        <end position="111"/>
    </location>
</feature>
<feature type="compositionally biased region" description="Polar residues" evidence="4">
    <location>
        <begin position="36"/>
        <end position="59"/>
    </location>
</feature>
<protein>
    <recommendedName>
        <fullName evidence="7">Akirin 2</fullName>
    </recommendedName>
</protein>
<comment type="subcellular location">
    <subcellularLocation>
        <location evidence="1">Nucleus</location>
    </subcellularLocation>
</comment>
<dbReference type="GO" id="GO:0003712">
    <property type="term" value="F:transcription coregulator activity"/>
    <property type="evidence" value="ECO:0007669"/>
    <property type="project" value="TreeGrafter"/>
</dbReference>